<evidence type="ECO:0000256" key="1">
    <source>
        <dbReference type="SAM" id="MobiDB-lite"/>
    </source>
</evidence>
<dbReference type="InterPro" id="IPR046497">
    <property type="entry name" value="DUF6590"/>
</dbReference>
<evidence type="ECO:0000313" key="4">
    <source>
        <dbReference type="Proteomes" id="UP001345013"/>
    </source>
</evidence>
<dbReference type="Pfam" id="PF20233">
    <property type="entry name" value="DUF6590"/>
    <property type="match status" value="1"/>
</dbReference>
<dbReference type="EMBL" id="JAVRRG010000106">
    <property type="protein sequence ID" value="KAK5085049.1"/>
    <property type="molecule type" value="Genomic_DNA"/>
</dbReference>
<keyword evidence="4" id="KW-1185">Reference proteome</keyword>
<proteinExistence type="predicted"/>
<comment type="caution">
    <text evidence="3">The sequence shown here is derived from an EMBL/GenBank/DDBJ whole genome shotgun (WGS) entry which is preliminary data.</text>
</comment>
<sequence>MADTGGTPSRVIFDMELELEEDVDAYLEDFVFFTRLGLRRRARQLAENVLWRHIDFFPVFAEICAFYIVCHDRWAVLELITDLAANSIVFSEPDEKDFVRMAALFARGRLRDSAAAHDQMKTGPERRGQETPRALESDLLLLHDVKYSSTIQLQNIELRFWESLFEEQEGHRVTVWIELAVNHLKQLVAQSLTREAAEIFHCICVYLRETGETYDVWALYDSSLQHSAWVKACSTPPESMSHTADQVKDGLLIRLKVKVGLFIASAQAVRLLPMDSSTLLQEIQSLVHTLIRAEFGVLQTDVVSKMLTEIEEFHGVAEPHTYDLTFEDGPVGSHISSQGDSSAMSYAPSVFDHARSALWPAGSSDISSMSDFTPSQMPQRTAKAKQNVPKKSLTTLRPFIKQSKISTMPLQSQVRSNISTPADTASRGASRSSKLEETVAENNAYKLEWGLNRFEGRGVDQQAIDPEDILDLSMWRTLQNAYRLRRPEFFKPGKVFAAAVLGRGPAGQTTGSTTDAVNGPWGENTHVHIRRMVVIRSGHGYCWCITISTYDGRGLSKAGFTQTDVDAHAIIYDSRKQPVYLKLGALVEPQSTKRPIAVEMTDLQDTIDPSSRLHLGRPSTVEHNSQVKELGKVVDKDLMTLITYVKNEMEI</sequence>
<feature type="region of interest" description="Disordered" evidence="1">
    <location>
        <begin position="410"/>
        <end position="436"/>
    </location>
</feature>
<evidence type="ECO:0000313" key="3">
    <source>
        <dbReference type="EMBL" id="KAK5085049.1"/>
    </source>
</evidence>
<dbReference type="Proteomes" id="UP001345013">
    <property type="component" value="Unassembled WGS sequence"/>
</dbReference>
<name>A0ABR0K3F6_9EURO</name>
<accession>A0ABR0K3F6</accession>
<protein>
    <recommendedName>
        <fullName evidence="2">DUF6590 domain-containing protein</fullName>
    </recommendedName>
</protein>
<feature type="compositionally biased region" description="Polar residues" evidence="1">
    <location>
        <begin position="410"/>
        <end position="432"/>
    </location>
</feature>
<organism evidence="3 4">
    <name type="scientific">Lithohypha guttulata</name>
    <dbReference type="NCBI Taxonomy" id="1690604"/>
    <lineage>
        <taxon>Eukaryota</taxon>
        <taxon>Fungi</taxon>
        <taxon>Dikarya</taxon>
        <taxon>Ascomycota</taxon>
        <taxon>Pezizomycotina</taxon>
        <taxon>Eurotiomycetes</taxon>
        <taxon>Chaetothyriomycetidae</taxon>
        <taxon>Chaetothyriales</taxon>
        <taxon>Trichomeriaceae</taxon>
        <taxon>Lithohypha</taxon>
    </lineage>
</organism>
<gene>
    <name evidence="3" type="ORF">LTR24_007254</name>
</gene>
<feature type="domain" description="DUF6590" evidence="2">
    <location>
        <begin position="488"/>
        <end position="641"/>
    </location>
</feature>
<evidence type="ECO:0000259" key="2">
    <source>
        <dbReference type="Pfam" id="PF20233"/>
    </source>
</evidence>
<reference evidence="3 4" key="1">
    <citation type="submission" date="2023-08" db="EMBL/GenBank/DDBJ databases">
        <title>Black Yeasts Isolated from many extreme environments.</title>
        <authorList>
            <person name="Coleine C."/>
            <person name="Stajich J.E."/>
            <person name="Selbmann L."/>
        </authorList>
    </citation>
    <scope>NUCLEOTIDE SEQUENCE [LARGE SCALE GENOMIC DNA]</scope>
    <source>
        <strain evidence="3 4">CCFEE 5885</strain>
    </source>
</reference>